<accession>A0A6J8C3H9</accession>
<dbReference type="InterPro" id="IPR018247">
    <property type="entry name" value="EF_Hand_1_Ca_BS"/>
</dbReference>
<dbReference type="InterPro" id="IPR044862">
    <property type="entry name" value="Pro_4_hyd_alph_FE2OG_OXY"/>
</dbReference>
<evidence type="ECO:0000256" key="4">
    <source>
        <dbReference type="ARBA" id="ARBA00022896"/>
    </source>
</evidence>
<evidence type="ECO:0000256" key="2">
    <source>
        <dbReference type="ARBA" id="ARBA00022723"/>
    </source>
</evidence>
<dbReference type="Proteomes" id="UP000507470">
    <property type="component" value="Unassembled WGS sequence"/>
</dbReference>
<sequence length="408" mass="47490">MQTFLLSVLIFTNYFEIYDYSATENEKQYCLTLNNEVKCENLSNIKLSRLDGHESGHIQSIKTEDGRKLEMKTLSLTPLILEISNFLTKKECKHLKEMATEEGLQSSETHNWDKSNRFILQDKDNDKRLSLEEMKLTLMGGFDVHLNKEDILQMYKEIKIDKDNDEYITQSEMSSFSPKHFELYLNTFLKTHPEKHSRYSRQVWLKPDTSDDEVFNRIINRASTLVDLPVELLKLSDFQVVNYDIKGHYHAHWDSSELDKATPCCDKVRKNNCRICRYMTIFFYLNDVEDGGGTAFPVANNDTVDTGEITKQALYNLNEKCGSPGLKVTAEKGKAIIWYNHFVDPKSGWLGEKDEHTYHGGCPVKKGEKWVANFWIKVTDDKQDDLAKMHKYQQFLSKKKKKKGKDEL</sequence>
<evidence type="ECO:0000256" key="5">
    <source>
        <dbReference type="ARBA" id="ARBA00022964"/>
    </source>
</evidence>
<dbReference type="InterPro" id="IPR045054">
    <property type="entry name" value="P4HA-like"/>
</dbReference>
<proteinExistence type="predicted"/>
<dbReference type="SUPFAM" id="SSF47473">
    <property type="entry name" value="EF-hand"/>
    <property type="match status" value="1"/>
</dbReference>
<dbReference type="GO" id="GO:0004656">
    <property type="term" value="F:procollagen-proline 4-dioxygenase activity"/>
    <property type="evidence" value="ECO:0007669"/>
    <property type="project" value="TreeGrafter"/>
</dbReference>
<keyword evidence="7" id="KW-0408">Iron</keyword>
<gene>
    <name evidence="9" type="ORF">MCOR_24777</name>
</gene>
<dbReference type="SMART" id="SM00702">
    <property type="entry name" value="P4Hc"/>
    <property type="match status" value="1"/>
</dbReference>
<evidence type="ECO:0000256" key="1">
    <source>
        <dbReference type="ARBA" id="ARBA00001961"/>
    </source>
</evidence>
<dbReference type="InterPro" id="IPR005123">
    <property type="entry name" value="Oxoglu/Fe-dep_dioxygenase_dom"/>
</dbReference>
<organism evidence="9 10">
    <name type="scientific">Mytilus coruscus</name>
    <name type="common">Sea mussel</name>
    <dbReference type="NCBI Taxonomy" id="42192"/>
    <lineage>
        <taxon>Eukaryota</taxon>
        <taxon>Metazoa</taxon>
        <taxon>Spiralia</taxon>
        <taxon>Lophotrochozoa</taxon>
        <taxon>Mollusca</taxon>
        <taxon>Bivalvia</taxon>
        <taxon>Autobranchia</taxon>
        <taxon>Pteriomorphia</taxon>
        <taxon>Mytilida</taxon>
        <taxon>Mytiloidea</taxon>
        <taxon>Mytilidae</taxon>
        <taxon>Mytilinae</taxon>
        <taxon>Mytilus</taxon>
    </lineage>
</organism>
<keyword evidence="2" id="KW-0479">Metal-binding</keyword>
<dbReference type="EC" id="1.14.11.-" evidence="9"/>
<keyword evidence="5" id="KW-0223">Dioxygenase</keyword>
<dbReference type="InterPro" id="IPR006620">
    <property type="entry name" value="Pro_4_hyd_alph"/>
</dbReference>
<dbReference type="PANTHER" id="PTHR10869">
    <property type="entry name" value="PROLYL 4-HYDROXYLASE ALPHA SUBUNIT"/>
    <property type="match status" value="1"/>
</dbReference>
<dbReference type="Gene3D" id="2.60.120.620">
    <property type="entry name" value="q2cbj1_9rhob like domain"/>
    <property type="match status" value="1"/>
</dbReference>
<dbReference type="Gene3D" id="1.10.238.10">
    <property type="entry name" value="EF-hand"/>
    <property type="match status" value="1"/>
</dbReference>
<dbReference type="PROSITE" id="PS00018">
    <property type="entry name" value="EF_HAND_1"/>
    <property type="match status" value="1"/>
</dbReference>
<comment type="cofactor">
    <cofactor evidence="1">
        <name>L-ascorbate</name>
        <dbReference type="ChEBI" id="CHEBI:38290"/>
    </cofactor>
</comment>
<keyword evidence="10" id="KW-1185">Reference proteome</keyword>
<dbReference type="GO" id="GO:0031418">
    <property type="term" value="F:L-ascorbic acid binding"/>
    <property type="evidence" value="ECO:0007669"/>
    <property type="project" value="UniProtKB-KW"/>
</dbReference>
<dbReference type="GO" id="GO:0005506">
    <property type="term" value="F:iron ion binding"/>
    <property type="evidence" value="ECO:0007669"/>
    <property type="project" value="InterPro"/>
</dbReference>
<dbReference type="GO" id="GO:0005783">
    <property type="term" value="C:endoplasmic reticulum"/>
    <property type="evidence" value="ECO:0007669"/>
    <property type="project" value="TreeGrafter"/>
</dbReference>
<dbReference type="PROSITE" id="PS51471">
    <property type="entry name" value="FE2OG_OXY"/>
    <property type="match status" value="1"/>
</dbReference>
<evidence type="ECO:0000313" key="9">
    <source>
        <dbReference type="EMBL" id="CAC5389629.1"/>
    </source>
</evidence>
<dbReference type="AlphaFoldDB" id="A0A6J8C3H9"/>
<dbReference type="Pfam" id="PF13640">
    <property type="entry name" value="2OG-FeII_Oxy_3"/>
    <property type="match status" value="1"/>
</dbReference>
<dbReference type="InterPro" id="IPR011992">
    <property type="entry name" value="EF-hand-dom_pair"/>
</dbReference>
<keyword evidence="4" id="KW-0847">Vitamin C</keyword>
<keyword evidence="6 9" id="KW-0560">Oxidoreductase</keyword>
<evidence type="ECO:0000256" key="3">
    <source>
        <dbReference type="ARBA" id="ARBA00022837"/>
    </source>
</evidence>
<evidence type="ECO:0000259" key="8">
    <source>
        <dbReference type="PROSITE" id="PS51471"/>
    </source>
</evidence>
<name>A0A6J8C3H9_MYTCO</name>
<feature type="domain" description="Fe2OG dioxygenase" evidence="8">
    <location>
        <begin position="234"/>
        <end position="378"/>
    </location>
</feature>
<protein>
    <submittedName>
        <fullName evidence="9">PH-4</fullName>
        <ecNumber evidence="9">1.14.11.-</ecNumber>
    </submittedName>
</protein>
<dbReference type="OrthoDB" id="420380at2759"/>
<dbReference type="PANTHER" id="PTHR10869:SF246">
    <property type="entry name" value="TRANSMEMBRANE PROLYL 4-HYDROXYLASE"/>
    <property type="match status" value="1"/>
</dbReference>
<evidence type="ECO:0000256" key="6">
    <source>
        <dbReference type="ARBA" id="ARBA00023002"/>
    </source>
</evidence>
<reference evidence="9 10" key="1">
    <citation type="submission" date="2020-06" db="EMBL/GenBank/DDBJ databases">
        <authorList>
            <person name="Li R."/>
            <person name="Bekaert M."/>
        </authorList>
    </citation>
    <scope>NUCLEOTIDE SEQUENCE [LARGE SCALE GENOMIC DNA]</scope>
    <source>
        <strain evidence="10">wild</strain>
    </source>
</reference>
<dbReference type="EMBL" id="CACVKT020004355">
    <property type="protein sequence ID" value="CAC5389629.1"/>
    <property type="molecule type" value="Genomic_DNA"/>
</dbReference>
<evidence type="ECO:0000256" key="7">
    <source>
        <dbReference type="ARBA" id="ARBA00023004"/>
    </source>
</evidence>
<evidence type="ECO:0000313" key="10">
    <source>
        <dbReference type="Proteomes" id="UP000507470"/>
    </source>
</evidence>
<keyword evidence="3" id="KW-0106">Calcium</keyword>